<reference evidence="1" key="1">
    <citation type="journal article" date="2021" name="Front. Microbiol.">
        <title>Comprehensive Comparative Genomics and Phenotyping of Methylobacterium Species.</title>
        <authorList>
            <person name="Alessa O."/>
            <person name="Ogura Y."/>
            <person name="Fujitani Y."/>
            <person name="Takami H."/>
            <person name="Hayashi T."/>
            <person name="Sahin N."/>
            <person name="Tani A."/>
        </authorList>
    </citation>
    <scope>NUCLEOTIDE SEQUENCE</scope>
    <source>
        <strain evidence="1">DSM 23632</strain>
    </source>
</reference>
<sequence>MLALSDNDARDGLAKTDHGRARILFRSDAGAEFLARAPQSSTEPQSQDDPVLRTETCRMTDELPPERAAQIRRRIAMALGCTVEDLASGSGSLGDLMETNELLTLWDAIRSDEDRRSVLKAVRDVVQAQTASSPPPD</sequence>
<organism evidence="1 2">
    <name type="scientific">Methylobacterium trifolii</name>
    <dbReference type="NCBI Taxonomy" id="1003092"/>
    <lineage>
        <taxon>Bacteria</taxon>
        <taxon>Pseudomonadati</taxon>
        <taxon>Pseudomonadota</taxon>
        <taxon>Alphaproteobacteria</taxon>
        <taxon>Hyphomicrobiales</taxon>
        <taxon>Methylobacteriaceae</taxon>
        <taxon>Methylobacterium</taxon>
    </lineage>
</organism>
<name>A0ABQ4TTG1_9HYPH</name>
<dbReference type="Proteomes" id="UP001055057">
    <property type="component" value="Unassembled WGS sequence"/>
</dbReference>
<comment type="caution">
    <text evidence="1">The sequence shown here is derived from an EMBL/GenBank/DDBJ whole genome shotgun (WGS) entry which is preliminary data.</text>
</comment>
<evidence type="ECO:0000313" key="1">
    <source>
        <dbReference type="EMBL" id="GJE58194.1"/>
    </source>
</evidence>
<proteinExistence type="predicted"/>
<evidence type="ECO:0000313" key="2">
    <source>
        <dbReference type="Proteomes" id="UP001055057"/>
    </source>
</evidence>
<dbReference type="EMBL" id="BPRB01000013">
    <property type="protein sequence ID" value="GJE58194.1"/>
    <property type="molecule type" value="Genomic_DNA"/>
</dbReference>
<protein>
    <submittedName>
        <fullName evidence="1">Uncharacterized protein</fullName>
    </submittedName>
</protein>
<keyword evidence="2" id="KW-1185">Reference proteome</keyword>
<gene>
    <name evidence="1" type="ORF">MPOCJGCO_0273</name>
</gene>
<accession>A0ABQ4TTG1</accession>
<reference evidence="1" key="2">
    <citation type="submission" date="2021-08" db="EMBL/GenBank/DDBJ databases">
        <authorList>
            <person name="Tani A."/>
            <person name="Ola A."/>
            <person name="Ogura Y."/>
            <person name="Katsura K."/>
            <person name="Hayashi T."/>
        </authorList>
    </citation>
    <scope>NUCLEOTIDE SEQUENCE</scope>
    <source>
        <strain evidence="1">DSM 23632</strain>
    </source>
</reference>